<gene>
    <name evidence="3" type="ORF">GCM10010468_05290</name>
</gene>
<proteinExistence type="predicted"/>
<sequence length="306" mass="32189">MLSKIVLVVPLVLAAACSAKAPSQSEMQVPVPAPAAAASPSLNPCLKPVADKKARAKAKRDLTDDLASYARSRPGRVTAYAVDLESGASVGYHQNSHDQITASGAKIEILVTLLRQARADHRGLSGSERSLATDMITQSDNKAADALYGRIGGGSGVASTYRKLHMNDTDPGPSIYWGGTTTSPADRVKLVTALAEDGHGLHADDRGYALGLMRKVVKDQKWGVSAAARPGDEVALKNGWTPRPFVHDTWAVTSTGLVTGPGRTYALSILTDVQPGEGSGITTIEHISDMVEKRMPALSATVEKPC</sequence>
<dbReference type="Gene3D" id="3.40.710.10">
    <property type="entry name" value="DD-peptidase/beta-lactamase superfamily"/>
    <property type="match status" value="1"/>
</dbReference>
<feature type="domain" description="Beta-lactamase class A catalytic" evidence="2">
    <location>
        <begin position="129"/>
        <end position="271"/>
    </location>
</feature>
<feature type="signal peptide" evidence="1">
    <location>
        <begin position="1"/>
        <end position="21"/>
    </location>
</feature>
<dbReference type="Proteomes" id="UP001501237">
    <property type="component" value="Unassembled WGS sequence"/>
</dbReference>
<dbReference type="InterPro" id="IPR012338">
    <property type="entry name" value="Beta-lactam/transpept-like"/>
</dbReference>
<organism evidence="3 4">
    <name type="scientific">Actinocorallia longicatena</name>
    <dbReference type="NCBI Taxonomy" id="111803"/>
    <lineage>
        <taxon>Bacteria</taxon>
        <taxon>Bacillati</taxon>
        <taxon>Actinomycetota</taxon>
        <taxon>Actinomycetes</taxon>
        <taxon>Streptosporangiales</taxon>
        <taxon>Thermomonosporaceae</taxon>
        <taxon>Actinocorallia</taxon>
    </lineage>
</organism>
<name>A0ABP6PYB6_9ACTN</name>
<comment type="caution">
    <text evidence="3">The sequence shown here is derived from an EMBL/GenBank/DDBJ whole genome shotgun (WGS) entry which is preliminary data.</text>
</comment>
<dbReference type="PANTHER" id="PTHR35333:SF3">
    <property type="entry name" value="BETA-LACTAMASE-TYPE TRANSPEPTIDASE FOLD CONTAINING PROTEIN"/>
    <property type="match status" value="1"/>
</dbReference>
<dbReference type="InterPro" id="IPR000871">
    <property type="entry name" value="Beta-lactam_class-A"/>
</dbReference>
<keyword evidence="4" id="KW-1185">Reference proteome</keyword>
<protein>
    <recommendedName>
        <fullName evidence="2">Beta-lactamase class A catalytic domain-containing protein</fullName>
    </recommendedName>
</protein>
<feature type="chain" id="PRO_5047004732" description="Beta-lactamase class A catalytic domain-containing protein" evidence="1">
    <location>
        <begin position="22"/>
        <end position="306"/>
    </location>
</feature>
<dbReference type="EMBL" id="BAAAUV010000001">
    <property type="protein sequence ID" value="GAA3195187.1"/>
    <property type="molecule type" value="Genomic_DNA"/>
</dbReference>
<dbReference type="PANTHER" id="PTHR35333">
    <property type="entry name" value="BETA-LACTAMASE"/>
    <property type="match status" value="1"/>
</dbReference>
<dbReference type="SUPFAM" id="SSF56601">
    <property type="entry name" value="beta-lactamase/transpeptidase-like"/>
    <property type="match status" value="1"/>
</dbReference>
<evidence type="ECO:0000313" key="3">
    <source>
        <dbReference type="EMBL" id="GAA3195187.1"/>
    </source>
</evidence>
<accession>A0ABP6PYB6</accession>
<evidence type="ECO:0000313" key="4">
    <source>
        <dbReference type="Proteomes" id="UP001501237"/>
    </source>
</evidence>
<reference evidence="4" key="1">
    <citation type="journal article" date="2019" name="Int. J. Syst. Evol. Microbiol.">
        <title>The Global Catalogue of Microorganisms (GCM) 10K type strain sequencing project: providing services to taxonomists for standard genome sequencing and annotation.</title>
        <authorList>
            <consortium name="The Broad Institute Genomics Platform"/>
            <consortium name="The Broad Institute Genome Sequencing Center for Infectious Disease"/>
            <person name="Wu L."/>
            <person name="Ma J."/>
        </authorList>
    </citation>
    <scope>NUCLEOTIDE SEQUENCE [LARGE SCALE GENOMIC DNA]</scope>
    <source>
        <strain evidence="4">JCM 9377</strain>
    </source>
</reference>
<dbReference type="RefSeq" id="WP_344821646.1">
    <property type="nucleotide sequence ID" value="NZ_BAAAUV010000001.1"/>
</dbReference>
<evidence type="ECO:0000256" key="1">
    <source>
        <dbReference type="SAM" id="SignalP"/>
    </source>
</evidence>
<dbReference type="PROSITE" id="PS51257">
    <property type="entry name" value="PROKAR_LIPOPROTEIN"/>
    <property type="match status" value="1"/>
</dbReference>
<evidence type="ECO:0000259" key="2">
    <source>
        <dbReference type="Pfam" id="PF13354"/>
    </source>
</evidence>
<dbReference type="Pfam" id="PF13354">
    <property type="entry name" value="Beta-lactamase2"/>
    <property type="match status" value="1"/>
</dbReference>
<keyword evidence="1" id="KW-0732">Signal</keyword>
<dbReference type="InterPro" id="IPR045155">
    <property type="entry name" value="Beta-lactam_cat"/>
</dbReference>